<sequence length="250" mass="26520">MAATSSNTVYLITGANRGIGLGLLESIISRPRTTVIAAVRNVDAASKSLSSVFVGEDSKLIIVKIDALSETDPAQAAVELTSKYNINKIDVLVSNAGLLGNIAPVLETSAQVVRDHLEVNTIAPLNLIKAFFSLLSASQQPRFFVLTSSIGSMANMEQFPVPFFAYGISKAAANYLVRKVHFENPSLISMAFNPGWVQTDMGNFGATSVGMAEAPVTIEDSIKGLVSLFDNASIEKSGSFTDVSGESVPW</sequence>
<name>A0A3D8Q466_9HELO</name>
<dbReference type="AlphaFoldDB" id="A0A3D8Q466"/>
<accession>A0A3D8Q466</accession>
<evidence type="ECO:0008006" key="3">
    <source>
        <dbReference type="Google" id="ProtNLM"/>
    </source>
</evidence>
<dbReference type="Proteomes" id="UP000256328">
    <property type="component" value="Unassembled WGS sequence"/>
</dbReference>
<dbReference type="PANTHER" id="PTHR45458:SF3">
    <property type="entry name" value="CHAIN DEHYDROGENASE (ATSC), PUTATIVE-RELATED"/>
    <property type="match status" value="1"/>
</dbReference>
<dbReference type="InterPro" id="IPR036291">
    <property type="entry name" value="NAD(P)-bd_dom_sf"/>
</dbReference>
<dbReference type="PANTHER" id="PTHR45458">
    <property type="entry name" value="SHORT-CHAIN DEHYDROGENASE/REDUCTASE SDR"/>
    <property type="match status" value="1"/>
</dbReference>
<dbReference type="CDD" id="cd05325">
    <property type="entry name" value="carb_red_sniffer_like_SDR_c"/>
    <property type="match status" value="1"/>
</dbReference>
<dbReference type="InterPro" id="IPR002347">
    <property type="entry name" value="SDR_fam"/>
</dbReference>
<keyword evidence="2" id="KW-1185">Reference proteome</keyword>
<dbReference type="OrthoDB" id="9876299at2759"/>
<dbReference type="InterPro" id="IPR052184">
    <property type="entry name" value="SDR_enzymes"/>
</dbReference>
<protein>
    <recommendedName>
        <fullName evidence="3">Aflatoxin biosynthesis ketoreductase nor-1</fullName>
    </recommendedName>
</protein>
<dbReference type="Gene3D" id="3.40.50.720">
    <property type="entry name" value="NAD(P)-binding Rossmann-like Domain"/>
    <property type="match status" value="1"/>
</dbReference>
<evidence type="ECO:0000313" key="1">
    <source>
        <dbReference type="EMBL" id="RDW56629.1"/>
    </source>
</evidence>
<evidence type="ECO:0000313" key="2">
    <source>
        <dbReference type="Proteomes" id="UP000256328"/>
    </source>
</evidence>
<gene>
    <name evidence="1" type="ORF">BP5796_13094</name>
</gene>
<dbReference type="PRINTS" id="PR00081">
    <property type="entry name" value="GDHRDH"/>
</dbReference>
<dbReference type="EMBL" id="PDLN01000025">
    <property type="protein sequence ID" value="RDW56629.1"/>
    <property type="molecule type" value="Genomic_DNA"/>
</dbReference>
<dbReference type="SUPFAM" id="SSF51735">
    <property type="entry name" value="NAD(P)-binding Rossmann-fold domains"/>
    <property type="match status" value="1"/>
</dbReference>
<dbReference type="GO" id="GO:0016616">
    <property type="term" value="F:oxidoreductase activity, acting on the CH-OH group of donors, NAD or NADP as acceptor"/>
    <property type="evidence" value="ECO:0007669"/>
    <property type="project" value="TreeGrafter"/>
</dbReference>
<organism evidence="1 2">
    <name type="scientific">Coleophoma crateriformis</name>
    <dbReference type="NCBI Taxonomy" id="565419"/>
    <lineage>
        <taxon>Eukaryota</taxon>
        <taxon>Fungi</taxon>
        <taxon>Dikarya</taxon>
        <taxon>Ascomycota</taxon>
        <taxon>Pezizomycotina</taxon>
        <taxon>Leotiomycetes</taxon>
        <taxon>Helotiales</taxon>
        <taxon>Dermateaceae</taxon>
        <taxon>Coleophoma</taxon>
    </lineage>
</organism>
<reference evidence="1 2" key="1">
    <citation type="journal article" date="2018" name="IMA Fungus">
        <title>IMA Genome-F 9: Draft genome sequence of Annulohypoxylon stygium, Aspergillus mulundensis, Berkeleyomyces basicola (syn. Thielaviopsis basicola), Ceratocystis smalleyi, two Cercospora beticola strains, Coleophoma cylindrospora, Fusarium fracticaudum, Phialophora cf. hyalina, and Morchella septimelata.</title>
        <authorList>
            <person name="Wingfield B.D."/>
            <person name="Bills G.F."/>
            <person name="Dong Y."/>
            <person name="Huang W."/>
            <person name="Nel W.J."/>
            <person name="Swalarsk-Parry B.S."/>
            <person name="Vaghefi N."/>
            <person name="Wilken P.M."/>
            <person name="An Z."/>
            <person name="de Beer Z.W."/>
            <person name="De Vos L."/>
            <person name="Chen L."/>
            <person name="Duong T.A."/>
            <person name="Gao Y."/>
            <person name="Hammerbacher A."/>
            <person name="Kikkert J.R."/>
            <person name="Li Y."/>
            <person name="Li H."/>
            <person name="Li K."/>
            <person name="Li Q."/>
            <person name="Liu X."/>
            <person name="Ma X."/>
            <person name="Naidoo K."/>
            <person name="Pethybridge S.J."/>
            <person name="Sun J."/>
            <person name="Steenkamp E.T."/>
            <person name="van der Nest M.A."/>
            <person name="van Wyk S."/>
            <person name="Wingfield M.J."/>
            <person name="Xiong C."/>
            <person name="Yue Q."/>
            <person name="Zhang X."/>
        </authorList>
    </citation>
    <scope>NUCLEOTIDE SEQUENCE [LARGE SCALE GENOMIC DNA]</scope>
    <source>
        <strain evidence="1 2">BP5796</strain>
    </source>
</reference>
<comment type="caution">
    <text evidence="1">The sequence shown here is derived from an EMBL/GenBank/DDBJ whole genome shotgun (WGS) entry which is preliminary data.</text>
</comment>
<proteinExistence type="predicted"/>
<dbReference type="Pfam" id="PF00106">
    <property type="entry name" value="adh_short"/>
    <property type="match status" value="1"/>
</dbReference>